<keyword evidence="3" id="KW-1003">Cell membrane</keyword>
<accession>A0ABT2UCF5</accession>
<dbReference type="InterPro" id="IPR000515">
    <property type="entry name" value="MetI-like"/>
</dbReference>
<dbReference type="PANTHER" id="PTHR43744">
    <property type="entry name" value="ABC TRANSPORTER PERMEASE PROTEIN MG189-RELATED-RELATED"/>
    <property type="match status" value="1"/>
</dbReference>
<feature type="transmembrane region" description="Helical" evidence="7">
    <location>
        <begin position="12"/>
        <end position="33"/>
    </location>
</feature>
<feature type="transmembrane region" description="Helical" evidence="7">
    <location>
        <begin position="105"/>
        <end position="129"/>
    </location>
</feature>
<organism evidence="9 10">
    <name type="scientific">Paenibacillus baimaensis</name>
    <dbReference type="NCBI Taxonomy" id="2982185"/>
    <lineage>
        <taxon>Bacteria</taxon>
        <taxon>Bacillati</taxon>
        <taxon>Bacillota</taxon>
        <taxon>Bacilli</taxon>
        <taxon>Bacillales</taxon>
        <taxon>Paenibacillaceae</taxon>
        <taxon>Paenibacillus</taxon>
    </lineage>
</organism>
<evidence type="ECO:0000256" key="6">
    <source>
        <dbReference type="ARBA" id="ARBA00023136"/>
    </source>
</evidence>
<evidence type="ECO:0000256" key="5">
    <source>
        <dbReference type="ARBA" id="ARBA00022989"/>
    </source>
</evidence>
<evidence type="ECO:0000256" key="2">
    <source>
        <dbReference type="ARBA" id="ARBA00022448"/>
    </source>
</evidence>
<keyword evidence="6 7" id="KW-0472">Membrane</keyword>
<comment type="caution">
    <text evidence="9">The sequence shown here is derived from an EMBL/GenBank/DDBJ whole genome shotgun (WGS) entry which is preliminary data.</text>
</comment>
<dbReference type="PROSITE" id="PS50928">
    <property type="entry name" value="ABC_TM1"/>
    <property type="match status" value="1"/>
</dbReference>
<keyword evidence="5 7" id="KW-1133">Transmembrane helix</keyword>
<dbReference type="CDD" id="cd06261">
    <property type="entry name" value="TM_PBP2"/>
    <property type="match status" value="1"/>
</dbReference>
<evidence type="ECO:0000259" key="8">
    <source>
        <dbReference type="PROSITE" id="PS50928"/>
    </source>
</evidence>
<feature type="transmembrane region" description="Helical" evidence="7">
    <location>
        <begin position="185"/>
        <end position="210"/>
    </location>
</feature>
<keyword evidence="2 7" id="KW-0813">Transport</keyword>
<sequence>MTWGRSRILSHLFLIVLCLILFYPIFWWLGAVFKTNAELASPGFWPQHPTLDNFVKGWTAITGYTFGHFYLNSFRLILSVLFTSLFSCSLVAFGFARLNFPLKSFWFSIVLVTLMLPNQVTIVPQYVMFSKFGWIDTYLPFIVPHSLAGGVGGSFFIFMLVQFIRGIPHELDEAAKIDGCSPFGIYWRIILPLLVPALITMSIFCFLWNWDDFLGHMIYIQSIDKYTVGLALKVFVDAQSSTPWGQLFAMSFLSIMPGTLIFFLAQRYIVEGMATSGLKG</sequence>
<evidence type="ECO:0000256" key="4">
    <source>
        <dbReference type="ARBA" id="ARBA00022692"/>
    </source>
</evidence>
<gene>
    <name evidence="9" type="ORF">OB236_09275</name>
</gene>
<evidence type="ECO:0000313" key="10">
    <source>
        <dbReference type="Proteomes" id="UP001652445"/>
    </source>
</evidence>
<reference evidence="9 10" key="1">
    <citation type="submission" date="2022-09" db="EMBL/GenBank/DDBJ databases">
        <authorList>
            <person name="Han X.L."/>
            <person name="Wang Q."/>
            <person name="Lu T."/>
        </authorList>
    </citation>
    <scope>NUCLEOTIDE SEQUENCE [LARGE SCALE GENOMIC DNA]</scope>
    <source>
        <strain evidence="9 10">WQ 127069</strain>
    </source>
</reference>
<dbReference type="SUPFAM" id="SSF161098">
    <property type="entry name" value="MetI-like"/>
    <property type="match status" value="1"/>
</dbReference>
<evidence type="ECO:0000313" key="9">
    <source>
        <dbReference type="EMBL" id="MCU6792317.1"/>
    </source>
</evidence>
<feature type="domain" description="ABC transmembrane type-1" evidence="8">
    <location>
        <begin position="70"/>
        <end position="265"/>
    </location>
</feature>
<comment type="similarity">
    <text evidence="7">Belongs to the binding-protein-dependent transport system permease family.</text>
</comment>
<proteinExistence type="inferred from homology"/>
<feature type="transmembrane region" description="Helical" evidence="7">
    <location>
        <begin position="244"/>
        <end position="265"/>
    </location>
</feature>
<dbReference type="RefSeq" id="WP_076236233.1">
    <property type="nucleotide sequence ID" value="NZ_JAOQIO010000022.1"/>
</dbReference>
<evidence type="ECO:0000256" key="3">
    <source>
        <dbReference type="ARBA" id="ARBA00022475"/>
    </source>
</evidence>
<keyword evidence="4 7" id="KW-0812">Transmembrane</keyword>
<comment type="subcellular location">
    <subcellularLocation>
        <location evidence="1 7">Cell membrane</location>
        <topology evidence="1 7">Multi-pass membrane protein</topology>
    </subcellularLocation>
</comment>
<dbReference type="EMBL" id="JAOQIO010000022">
    <property type="protein sequence ID" value="MCU6792317.1"/>
    <property type="molecule type" value="Genomic_DNA"/>
</dbReference>
<dbReference type="Pfam" id="PF00528">
    <property type="entry name" value="BPD_transp_1"/>
    <property type="match status" value="1"/>
</dbReference>
<evidence type="ECO:0000256" key="1">
    <source>
        <dbReference type="ARBA" id="ARBA00004651"/>
    </source>
</evidence>
<feature type="transmembrane region" description="Helical" evidence="7">
    <location>
        <begin position="141"/>
        <end position="164"/>
    </location>
</feature>
<dbReference type="PANTHER" id="PTHR43744:SF6">
    <property type="entry name" value="ABC TRANSPORTER PERMEASE PROTEIN YESQ-RELATED"/>
    <property type="match status" value="1"/>
</dbReference>
<dbReference type="Gene3D" id="1.10.3720.10">
    <property type="entry name" value="MetI-like"/>
    <property type="match status" value="1"/>
</dbReference>
<dbReference type="InterPro" id="IPR035906">
    <property type="entry name" value="MetI-like_sf"/>
</dbReference>
<feature type="transmembrane region" description="Helical" evidence="7">
    <location>
        <begin position="76"/>
        <end position="98"/>
    </location>
</feature>
<name>A0ABT2UCF5_9BACL</name>
<keyword evidence="10" id="KW-1185">Reference proteome</keyword>
<dbReference type="Proteomes" id="UP001652445">
    <property type="component" value="Unassembled WGS sequence"/>
</dbReference>
<evidence type="ECO:0000256" key="7">
    <source>
        <dbReference type="RuleBase" id="RU363032"/>
    </source>
</evidence>
<protein>
    <submittedName>
        <fullName evidence="9">Carbohydrate ABC transporter permease</fullName>
    </submittedName>
</protein>